<dbReference type="AlphaFoldDB" id="A0A485KCI8"/>
<dbReference type="EMBL" id="VJMH01001054">
    <property type="protein sequence ID" value="KAF0713424.1"/>
    <property type="molecule type" value="Genomic_DNA"/>
</dbReference>
<organism evidence="5 6">
    <name type="scientific">Aphanomyces stellatus</name>
    <dbReference type="NCBI Taxonomy" id="120398"/>
    <lineage>
        <taxon>Eukaryota</taxon>
        <taxon>Sar</taxon>
        <taxon>Stramenopiles</taxon>
        <taxon>Oomycota</taxon>
        <taxon>Saprolegniomycetes</taxon>
        <taxon>Saprolegniales</taxon>
        <taxon>Verrucalvaceae</taxon>
        <taxon>Aphanomyces</taxon>
    </lineage>
</organism>
<feature type="region of interest" description="Disordered" evidence="2">
    <location>
        <begin position="148"/>
        <end position="168"/>
    </location>
</feature>
<dbReference type="Proteomes" id="UP000332933">
    <property type="component" value="Unassembled WGS sequence"/>
</dbReference>
<dbReference type="InterPro" id="IPR036020">
    <property type="entry name" value="WW_dom_sf"/>
</dbReference>
<feature type="domain" description="WW" evidence="3">
    <location>
        <begin position="763"/>
        <end position="790"/>
    </location>
</feature>
<evidence type="ECO:0000256" key="2">
    <source>
        <dbReference type="SAM" id="MobiDB-lite"/>
    </source>
</evidence>
<keyword evidence="1" id="KW-0175">Coiled coil</keyword>
<dbReference type="GO" id="GO:0071004">
    <property type="term" value="C:U2-type prespliceosome"/>
    <property type="evidence" value="ECO:0007669"/>
    <property type="project" value="TreeGrafter"/>
</dbReference>
<dbReference type="GO" id="GO:0045292">
    <property type="term" value="P:mRNA cis splicing, via spliceosome"/>
    <property type="evidence" value="ECO:0007669"/>
    <property type="project" value="InterPro"/>
</dbReference>
<evidence type="ECO:0000313" key="6">
    <source>
        <dbReference type="Proteomes" id="UP000332933"/>
    </source>
</evidence>
<feature type="region of interest" description="Disordered" evidence="2">
    <location>
        <begin position="239"/>
        <end position="259"/>
    </location>
</feature>
<dbReference type="EMBL" id="CAADRA010001054">
    <property type="protein sequence ID" value="VFT81475.1"/>
    <property type="molecule type" value="Genomic_DNA"/>
</dbReference>
<dbReference type="PROSITE" id="PS50020">
    <property type="entry name" value="WW_DOMAIN_2"/>
    <property type="match status" value="3"/>
</dbReference>
<feature type="domain" description="WW" evidence="3">
    <location>
        <begin position="730"/>
        <end position="758"/>
    </location>
</feature>
<accession>A0A485KCI8</accession>
<dbReference type="PANTHER" id="PTHR11864">
    <property type="entry name" value="PRE-MRNA-PROCESSING PROTEIN PRP40"/>
    <property type="match status" value="1"/>
</dbReference>
<reference evidence="5 6" key="1">
    <citation type="submission" date="2019-03" db="EMBL/GenBank/DDBJ databases">
        <authorList>
            <person name="Gaulin E."/>
            <person name="Dumas B."/>
        </authorList>
    </citation>
    <scope>NUCLEOTIDE SEQUENCE [LARGE SCALE GENOMIC DNA]</scope>
    <source>
        <strain evidence="5">CBS 568.67</strain>
    </source>
</reference>
<protein>
    <submittedName>
        <fullName evidence="5">Aste57867_4361 protein</fullName>
    </submittedName>
</protein>
<feature type="domain" description="WW" evidence="3">
    <location>
        <begin position="697"/>
        <end position="730"/>
    </location>
</feature>
<dbReference type="SUPFAM" id="SSF51045">
    <property type="entry name" value="WW domain"/>
    <property type="match status" value="1"/>
</dbReference>
<evidence type="ECO:0000259" key="3">
    <source>
        <dbReference type="PROSITE" id="PS50020"/>
    </source>
</evidence>
<dbReference type="Pfam" id="PF00397">
    <property type="entry name" value="WW"/>
    <property type="match status" value="1"/>
</dbReference>
<dbReference type="OrthoDB" id="206948at2759"/>
<dbReference type="GO" id="GO:0005685">
    <property type="term" value="C:U1 snRNP"/>
    <property type="evidence" value="ECO:0007669"/>
    <property type="project" value="TreeGrafter"/>
</dbReference>
<dbReference type="Gene3D" id="2.20.70.10">
    <property type="match status" value="3"/>
</dbReference>
<dbReference type="InterPro" id="IPR001202">
    <property type="entry name" value="WW_dom"/>
</dbReference>
<feature type="coiled-coil region" evidence="1">
    <location>
        <begin position="668"/>
        <end position="695"/>
    </location>
</feature>
<dbReference type="SMART" id="SM00456">
    <property type="entry name" value="WW"/>
    <property type="match status" value="3"/>
</dbReference>
<dbReference type="SUPFAM" id="SSF50998">
    <property type="entry name" value="Quinoprotein alcohol dehydrogenase-like"/>
    <property type="match status" value="1"/>
</dbReference>
<evidence type="ECO:0000256" key="1">
    <source>
        <dbReference type="SAM" id="Coils"/>
    </source>
</evidence>
<dbReference type="GO" id="GO:0003723">
    <property type="term" value="F:RNA binding"/>
    <property type="evidence" value="ECO:0007669"/>
    <property type="project" value="TreeGrafter"/>
</dbReference>
<keyword evidence="6" id="KW-1185">Reference proteome</keyword>
<gene>
    <name evidence="5" type="primary">Aste57867_4361</name>
    <name evidence="4" type="ORF">As57867_004349</name>
    <name evidence="5" type="ORF">ASTE57867_4361</name>
</gene>
<proteinExistence type="predicted"/>
<dbReference type="InterPro" id="IPR039726">
    <property type="entry name" value="Prp40-like"/>
</dbReference>
<evidence type="ECO:0000313" key="4">
    <source>
        <dbReference type="EMBL" id="KAF0713424.1"/>
    </source>
</evidence>
<dbReference type="PANTHER" id="PTHR11864:SF0">
    <property type="entry name" value="PRP40 PRE-MRNA PROCESSING FACTOR 40 HOMOLOG A (YEAST)"/>
    <property type="match status" value="1"/>
</dbReference>
<evidence type="ECO:0000313" key="5">
    <source>
        <dbReference type="EMBL" id="VFT81475.1"/>
    </source>
</evidence>
<name>A0A485KCI8_9STRA</name>
<reference evidence="4" key="2">
    <citation type="submission" date="2019-06" db="EMBL/GenBank/DDBJ databases">
        <title>Genomics analysis of Aphanomyces spp. identifies a new class of oomycete effector associated with host adaptation.</title>
        <authorList>
            <person name="Gaulin E."/>
        </authorList>
    </citation>
    <scope>NUCLEOTIDE SEQUENCE</scope>
    <source>
        <strain evidence="4">CBS 578.67</strain>
    </source>
</reference>
<dbReference type="CDD" id="cd00201">
    <property type="entry name" value="WW"/>
    <property type="match status" value="3"/>
</dbReference>
<dbReference type="InterPro" id="IPR011047">
    <property type="entry name" value="Quinoprotein_ADH-like_sf"/>
</dbReference>
<sequence>MPQQILERVRGCSPKKGQKKANLQLPALDSRMGPRDEVLELRRSFLQLCVSSDTHRSLPYPSIALSAALLPHGKTYWRQTALRLIAQLKSSCPLRQDAAPEWSHRLTTARLLLLYYLSCDATFGPMLVLEGAVSTLVRACFEFTTPSIGPADPPAPSSDTHDTPTSPIDPTVGIDYLRYTNDALCRDLLVDGALDFILPLGADSMLYLLHGASLPQNEVDECEARQAWVHPPPPPPPTASIFYFAPPSDAKNKNPPRDMAPLVAESASFQRHLIGRILTCLAHNCPKVSHEHRRLVQDGAVEALASLTIVAPPLNHPVVPPLPRDVSAILHPSFLALMARHGLAAFTTDDLHRVVQGHHATNVSHEHPSVTHHCRSILRTHLDDRKARADAHTAALVVRRAARAATRDPSADLKTRLAAVSASSMRSLNQTTPRRWTKAKAVAWVRHSDDVTRHLVSSLAVLRASGRLAGFDTLVSWIAHVEREKAAEAQRRADERATAAAIVEELRLMASEDKPPESELERKKRLDAKKAQLQQWHDEKRRDDERRVALVVAAKKEATEREAMLREDRYVPKPTRTKAEVEAASLAAETARIEQLRLHVREERQREMDERRMRLEDSAARQRRRQEWDAAEIAFKAQVAREVAETHAMRAEEAAIGRTLWQAIDEQMADDELTAKLAERKRQRAEERRKRRQVAHPHLYNDWETVESEPGVVYYYNKATGDVQWEDPKKAVTDTWTQVQDDAGNTYYVNAVTGESKWSLDEWVECKTDDGAVYYYNVVSGESAWTKPADV</sequence>